<dbReference type="EMBL" id="NMWX01000064">
    <property type="protein sequence ID" value="OZF87809.1"/>
    <property type="molecule type" value="Genomic_DNA"/>
</dbReference>
<keyword evidence="6" id="KW-0175">Coiled coil</keyword>
<dbReference type="FunFam" id="3.90.230.10:FF:000021">
    <property type="entry name" value="Transcription factor-like protein"/>
    <property type="match status" value="1"/>
</dbReference>
<name>A0A260ZRB1_CAERE</name>
<dbReference type="EMBL" id="WUAV01000001">
    <property type="protein sequence ID" value="KAF1770484.1"/>
    <property type="molecule type" value="Genomic_DNA"/>
</dbReference>
<keyword evidence="5 11" id="KW-0805">Transcription regulation</keyword>
<dbReference type="GO" id="GO:0006260">
    <property type="term" value="P:DNA replication"/>
    <property type="evidence" value="ECO:0007669"/>
    <property type="project" value="UniProtKB-KW"/>
</dbReference>
<dbReference type="InterPro" id="IPR000994">
    <property type="entry name" value="Pept_M24"/>
</dbReference>
<gene>
    <name evidence="17" type="ORF">FL82_23157</name>
    <name evidence="16" type="ORF">GCK72_002303</name>
</gene>
<dbReference type="Gene3D" id="2.30.29.210">
    <property type="entry name" value="FACT complex subunit Spt16p/Cdc68p"/>
    <property type="match status" value="1"/>
</dbReference>
<dbReference type="InterPro" id="IPR011993">
    <property type="entry name" value="PH-like_dom_sf"/>
</dbReference>
<dbReference type="InterPro" id="IPR036005">
    <property type="entry name" value="Creatinase/aminopeptidase-like"/>
</dbReference>
<evidence type="ECO:0000256" key="2">
    <source>
        <dbReference type="ARBA" id="ARBA00022454"/>
    </source>
</evidence>
<accession>A0A260ZRB1</accession>
<evidence type="ECO:0000256" key="6">
    <source>
        <dbReference type="ARBA" id="ARBA00023054"/>
    </source>
</evidence>
<organism evidence="17 18">
    <name type="scientific">Caenorhabditis remanei</name>
    <name type="common">Caenorhabditis vulgaris</name>
    <dbReference type="NCBI Taxonomy" id="31234"/>
    <lineage>
        <taxon>Eukaryota</taxon>
        <taxon>Metazoa</taxon>
        <taxon>Ecdysozoa</taxon>
        <taxon>Nematoda</taxon>
        <taxon>Chromadorea</taxon>
        <taxon>Rhabditida</taxon>
        <taxon>Rhabditina</taxon>
        <taxon>Rhabditomorpha</taxon>
        <taxon>Rhabditoidea</taxon>
        <taxon>Rhabditidae</taxon>
        <taxon>Peloderinae</taxon>
        <taxon>Caenorhabditis</taxon>
    </lineage>
</organism>
<dbReference type="PANTHER" id="PTHR13980">
    <property type="entry name" value="CDC68 RELATED"/>
    <property type="match status" value="1"/>
</dbReference>
<dbReference type="InterPro" id="IPR029149">
    <property type="entry name" value="Creatin/AminoP/Spt16_N"/>
</dbReference>
<feature type="compositionally biased region" description="Basic and acidic residues" evidence="12">
    <location>
        <begin position="984"/>
        <end position="1018"/>
    </location>
</feature>
<dbReference type="InterPro" id="IPR056595">
    <property type="entry name" value="Fact-SPT16_PH"/>
</dbReference>
<comment type="subunit">
    <text evidence="10">Component of the FACT complex, a stable heterodimer of spt-16 and hmg-3 or hmg-4.</text>
</comment>
<evidence type="ECO:0000256" key="7">
    <source>
        <dbReference type="ARBA" id="ARBA00023163"/>
    </source>
</evidence>
<evidence type="ECO:0000259" key="14">
    <source>
        <dbReference type="SMART" id="SM01286"/>
    </source>
</evidence>
<keyword evidence="7 11" id="KW-0804">Transcription</keyword>
<feature type="compositionally biased region" description="Basic and acidic residues" evidence="12">
    <location>
        <begin position="463"/>
        <end position="481"/>
    </location>
</feature>
<dbReference type="FunFam" id="2.30.29.30:FF:000017">
    <property type="entry name" value="FACT complex subunit SPT16"/>
    <property type="match status" value="1"/>
</dbReference>
<evidence type="ECO:0000256" key="9">
    <source>
        <dbReference type="ARBA" id="ARBA00023242"/>
    </source>
</evidence>
<proteinExistence type="inferred from homology"/>
<evidence type="ECO:0000313" key="17">
    <source>
        <dbReference type="EMBL" id="OZF87809.1"/>
    </source>
</evidence>
<dbReference type="GO" id="GO:0006368">
    <property type="term" value="P:transcription elongation by RNA polymerase II"/>
    <property type="evidence" value="ECO:0007669"/>
    <property type="project" value="TreeGrafter"/>
</dbReference>
<dbReference type="InterPro" id="IPR033825">
    <property type="entry name" value="Spt16_M24"/>
</dbReference>
<comment type="caution">
    <text evidence="17">The sequence shown here is derived from an EMBL/GenBank/DDBJ whole genome shotgun (WGS) entry which is preliminary data.</text>
</comment>
<keyword evidence="18" id="KW-1185">Reference proteome</keyword>
<protein>
    <recommendedName>
        <fullName evidence="11">FACT complex subunit</fullName>
    </recommendedName>
</protein>
<dbReference type="Proteomes" id="UP000216624">
    <property type="component" value="Unassembled WGS sequence"/>
</dbReference>
<dbReference type="GO" id="GO:0006281">
    <property type="term" value="P:DNA repair"/>
    <property type="evidence" value="ECO:0007669"/>
    <property type="project" value="UniProtKB-UniRule"/>
</dbReference>
<evidence type="ECO:0000256" key="8">
    <source>
        <dbReference type="ARBA" id="ARBA00023204"/>
    </source>
</evidence>
<reference evidence="17" key="1">
    <citation type="submission" date="2017-08" db="EMBL/GenBank/DDBJ databases">
        <authorList>
            <person name="de Groot N.N."/>
        </authorList>
    </citation>
    <scope>NUCLEOTIDE SEQUENCE [LARGE SCALE GENOMIC DNA]</scope>
    <source>
        <strain evidence="17">PX439</strain>
    </source>
</reference>
<keyword evidence="4 11" id="KW-0227">DNA damage</keyword>
<feature type="compositionally biased region" description="Basic and acidic residues" evidence="12">
    <location>
        <begin position="434"/>
        <end position="448"/>
    </location>
</feature>
<keyword evidence="2 11" id="KW-0158">Chromosome</keyword>
<dbReference type="SMART" id="SM01286">
    <property type="entry name" value="SPT16"/>
    <property type="match status" value="1"/>
</dbReference>
<dbReference type="Pfam" id="PF24824">
    <property type="entry name" value="PH_SPT16"/>
    <property type="match status" value="1"/>
</dbReference>
<dbReference type="Pfam" id="PF08512">
    <property type="entry name" value="Rttp106-like_middle"/>
    <property type="match status" value="1"/>
</dbReference>
<dbReference type="SUPFAM" id="SSF55920">
    <property type="entry name" value="Creatinase/aminopeptidase"/>
    <property type="match status" value="1"/>
</dbReference>
<dbReference type="PANTHER" id="PTHR13980:SF15">
    <property type="entry name" value="FACT COMPLEX SUBUNIT SPT16"/>
    <property type="match status" value="1"/>
</dbReference>
<evidence type="ECO:0000256" key="11">
    <source>
        <dbReference type="RuleBase" id="RU367052"/>
    </source>
</evidence>
<reference evidence="16 19" key="3">
    <citation type="submission" date="2019-12" db="EMBL/GenBank/DDBJ databases">
        <title>Chromosome-level assembly of the Caenorhabditis remanei genome.</title>
        <authorList>
            <person name="Teterina A.A."/>
            <person name="Willis J.H."/>
            <person name="Phillips P.C."/>
        </authorList>
    </citation>
    <scope>NUCLEOTIDE SEQUENCE [LARGE SCALE GENOMIC DNA]</scope>
    <source>
        <strain evidence="16 19">PX506</strain>
        <tissue evidence="16">Whole organism</tissue>
    </source>
</reference>
<feature type="compositionally biased region" description="Acidic residues" evidence="12">
    <location>
        <begin position="958"/>
        <end position="983"/>
    </location>
</feature>
<dbReference type="FunFam" id="2.30.29.210:FF:000001">
    <property type="entry name" value="FACT complex subunit spt16"/>
    <property type="match status" value="1"/>
</dbReference>
<evidence type="ECO:0000256" key="3">
    <source>
        <dbReference type="ARBA" id="ARBA00022705"/>
    </source>
</evidence>
<feature type="non-terminal residue" evidence="17">
    <location>
        <position position="1"/>
    </location>
</feature>
<feature type="region of interest" description="Disordered" evidence="12">
    <location>
        <begin position="434"/>
        <end position="511"/>
    </location>
</feature>
<keyword evidence="8 11" id="KW-0234">DNA repair</keyword>
<sequence length="1034" mass="117751">MGDKRVILNKDHFFQRAERLYEHWESGEEGLDSVKSLAVVYGDSDNPYTKSSALHSWLFGHEINDTALLLLKDHIYILGSNRKVDFFGSVIGDQFHGRVPPVSTMLRDKTDKDAANFVKLIDHIKQAGGELGAFVKEKFNSDFVNAWNDALKAEDINKVDVTLAFTHMFSVKDDKEVELMRKSAQVTSASWTAARGRYVEIIDQEKRVRHSVLSSEFAGYMKDSKVQQSMAKYGAETCYEPIVMSGGNYSFKWNHESSEAHLHSQFGTIITSFGARLSDYCTNLTRTMLIFPSTELEAAYEAILAAELAVIAALKPGVKLSDVYKIGVDTLTEKNPKLTETLNKKELGFATGIEFRESRLSISAKCEETVKAGMVFIVYIGADNIPNKNKGEKGKPAAIAISDTILVKAEGENEILTEKAKSRLKSNVIKFKEEQENREAEKESDQKKMLGRGQRSVVLNDQTRNKTTNEELRKERQKELGKQLNIDAKARLSKQDGGTDEKKVKKSNVSYKNEERFPQDADIQKMLIFVDRKYDSVIVPIFGIPVPFHISMIKNCSQSVEGDFTYLRINFATPGSQVGKDNGQFPHPLAHFMKELTFRASNIKEHHSDASPPSSNLSTAFRLIKEMQKRFRTEEAEEREKDGAVKQDKLILSQNKLNPKLKDLLIRPNIIQKRITGSLEAHTNGFRYTSLRGDRIDVLYNNIKHAFFQPCDNEMIILLHFHLKNPVMWGKKKYKDVQFYTEVGEITTDLGKYHHMQDRDDMQSEQQEREMRRRLNTAFNSFCEKVSRLTNDQFEFDSPFSGLGFFGVPYRSATTLKPTASCLVNLTEWPPFIVTLSEVELVHFERVSLQLKNFDMVFIFKDYKMKTQMVAQIPMSSIDKIKEWLHTCDIWYSEGIQSLNWAKVMKTITDDPDDFFENGGWSFLDLESDNEDANEDSDESDAYDPEEEDVSGGGSSSESDEDESEGEETESDDDEEGSLDSDESEGKDWSDLEEEAAKADKRREVEDLHGGHDRDRDRKRPHSSKAGPSHKRRK</sequence>
<evidence type="ECO:0000259" key="15">
    <source>
        <dbReference type="SMART" id="SM01287"/>
    </source>
</evidence>
<dbReference type="Pfam" id="PF21091">
    <property type="entry name" value="SPT16_C"/>
    <property type="match status" value="1"/>
</dbReference>
<evidence type="ECO:0000256" key="4">
    <source>
        <dbReference type="ARBA" id="ARBA00022763"/>
    </source>
</evidence>
<comment type="similarity">
    <text evidence="1 11">Belongs to the peptidase M24 family. SPT16 subfamily.</text>
</comment>
<evidence type="ECO:0000256" key="10">
    <source>
        <dbReference type="ARBA" id="ARBA00062525"/>
    </source>
</evidence>
<feature type="compositionally biased region" description="Basic and acidic residues" evidence="12">
    <location>
        <begin position="488"/>
        <end position="503"/>
    </location>
</feature>
<dbReference type="Gene3D" id="2.30.29.150">
    <property type="match status" value="1"/>
</dbReference>
<evidence type="ECO:0000256" key="5">
    <source>
        <dbReference type="ARBA" id="ARBA00023015"/>
    </source>
</evidence>
<evidence type="ECO:0000313" key="18">
    <source>
        <dbReference type="Proteomes" id="UP000216624"/>
    </source>
</evidence>
<keyword evidence="9 11" id="KW-0539">Nucleus</keyword>
<keyword evidence="3 11" id="KW-0235">DNA replication</keyword>
<evidence type="ECO:0000313" key="16">
    <source>
        <dbReference type="EMBL" id="KAF1770484.1"/>
    </source>
</evidence>
<dbReference type="Gene3D" id="3.40.350.10">
    <property type="entry name" value="Creatinase/prolidase N-terminal domain"/>
    <property type="match status" value="1"/>
</dbReference>
<evidence type="ECO:0000256" key="1">
    <source>
        <dbReference type="ARBA" id="ARBA00010779"/>
    </source>
</evidence>
<dbReference type="InterPro" id="IPR029148">
    <property type="entry name" value="FACT-SPT16_Nlobe"/>
</dbReference>
<dbReference type="GO" id="GO:0035101">
    <property type="term" value="C:FACT complex"/>
    <property type="evidence" value="ECO:0007669"/>
    <property type="project" value="UniProtKB-UniRule"/>
</dbReference>
<dbReference type="Pfam" id="PF14826">
    <property type="entry name" value="FACT-Spt16_Nlob"/>
    <property type="match status" value="1"/>
</dbReference>
<dbReference type="CDD" id="cd01091">
    <property type="entry name" value="CDC68-like"/>
    <property type="match status" value="1"/>
</dbReference>
<feature type="domain" description="FACT complex subunit SPT16 middle" evidence="14">
    <location>
        <begin position="528"/>
        <end position="688"/>
    </location>
</feature>
<dbReference type="Gene3D" id="3.90.230.10">
    <property type="entry name" value="Creatinase/methionine aminopeptidase superfamily"/>
    <property type="match status" value="1"/>
</dbReference>
<comment type="subcellular location">
    <subcellularLocation>
        <location evidence="11">Nucleus</location>
    </subcellularLocation>
    <subcellularLocation>
        <location evidence="11">Chromosome</location>
    </subcellularLocation>
</comment>
<dbReference type="Pfam" id="PF00557">
    <property type="entry name" value="Peptidase_M24"/>
    <property type="match status" value="1"/>
</dbReference>
<dbReference type="GO" id="GO:0031491">
    <property type="term" value="F:nucleosome binding"/>
    <property type="evidence" value="ECO:0007669"/>
    <property type="project" value="TreeGrafter"/>
</dbReference>
<dbReference type="AlphaFoldDB" id="A0A260ZRB1"/>
<feature type="region of interest" description="Disordered" evidence="12">
    <location>
        <begin position="919"/>
        <end position="1034"/>
    </location>
</feature>
<dbReference type="InterPro" id="IPR040258">
    <property type="entry name" value="Spt16"/>
</dbReference>
<evidence type="ECO:0000256" key="12">
    <source>
        <dbReference type="SAM" id="MobiDB-lite"/>
    </source>
</evidence>
<dbReference type="InterPro" id="IPR048969">
    <property type="entry name" value="FACT_SPT16_C"/>
</dbReference>
<dbReference type="SMART" id="SM01287">
    <property type="entry name" value="Rtt106"/>
    <property type="match status" value="1"/>
</dbReference>
<dbReference type="FunFam" id="2.30.29.150:FF:000003">
    <property type="entry name" value="FACT complex subunit SPT16"/>
    <property type="match status" value="1"/>
</dbReference>
<reference evidence="18" key="2">
    <citation type="submission" date="2017-08" db="EMBL/GenBank/DDBJ databases">
        <authorList>
            <person name="Fierst J.L."/>
        </authorList>
    </citation>
    <scope>NUCLEOTIDE SEQUENCE [LARGE SCALE GENOMIC DNA]</scope>
    <source>
        <strain evidence="18">PX439</strain>
    </source>
</reference>
<evidence type="ECO:0000313" key="19">
    <source>
        <dbReference type="Proteomes" id="UP000483820"/>
    </source>
</evidence>
<feature type="domain" description="FACT complex subunit SPT16 N-terminal lobe" evidence="13">
    <location>
        <begin position="8"/>
        <end position="165"/>
    </location>
</feature>
<evidence type="ECO:0000259" key="13">
    <source>
        <dbReference type="SMART" id="SM01285"/>
    </source>
</evidence>
<dbReference type="SMART" id="SM01285">
    <property type="entry name" value="FACT-Spt16_Nlob"/>
    <property type="match status" value="1"/>
</dbReference>
<feature type="compositionally biased region" description="Basic residues" evidence="12">
    <location>
        <begin position="1019"/>
        <end position="1034"/>
    </location>
</feature>
<dbReference type="Proteomes" id="UP000483820">
    <property type="component" value="Chromosome I"/>
</dbReference>
<dbReference type="Pfam" id="PF08644">
    <property type="entry name" value="SPT16"/>
    <property type="match status" value="1"/>
</dbReference>
<dbReference type="Gene3D" id="2.30.29.30">
    <property type="entry name" value="Pleckstrin-homology domain (PH domain)/Phosphotyrosine-binding domain (PTB)"/>
    <property type="match status" value="1"/>
</dbReference>
<feature type="domain" description="Histone chaperone RTT106/FACT complex subunit SPT16-like middle" evidence="15">
    <location>
        <begin position="805"/>
        <end position="895"/>
    </location>
</feature>
<dbReference type="InterPro" id="IPR013953">
    <property type="entry name" value="FACT_SPT16_M"/>
</dbReference>
<feature type="compositionally biased region" description="Acidic residues" evidence="12">
    <location>
        <begin position="926"/>
        <end position="950"/>
    </location>
</feature>
<comment type="function">
    <text evidence="11">Component of the FACT complex, a general chromatin factor that acts to reorganize nucleosomes. The FACT complex is involved in multiple processes that require DNA as a template such as mRNA elongation, DNA replication and DNA repair. During transcription elongation the FACT complex acts as a histone chaperone that both destabilizes and restores nucleosomal structure. It facilitates the passage of RNA polymerase II and transcription by promoting the dissociation of one histone H2A-H2B dimer from the nucleosome, then subsequently promotes the reestablishment of the nucleosome following the passage of RNA polymerase II.</text>
</comment>
<dbReference type="InterPro" id="IPR013719">
    <property type="entry name" value="RTT106/SPT16-like_middle_dom"/>
</dbReference>